<evidence type="ECO:0000313" key="7">
    <source>
        <dbReference type="Proteomes" id="UP000694388"/>
    </source>
</evidence>
<sequence>MSTSTDVRLAVLGCAGVGKSAVVVRFLTNRFIWEYDPTLEATYKHEVVVDEETISLEIFDTAGQDESGSWTAWADALLLVYDITERASLTHASHIKALAARPLPVVLLGNKIDLEHTRQVSFEEGEQAAMELGAGFFECSACTSEGGLSEAFLELARETRRIRAAQSRPRRRSSTTHVRQAFSKMLTKIGS</sequence>
<dbReference type="GO" id="GO:0005525">
    <property type="term" value="F:GTP binding"/>
    <property type="evidence" value="ECO:0007669"/>
    <property type="project" value="InterPro"/>
</dbReference>
<organism evidence="6 7">
    <name type="scientific">Eptatretus burgeri</name>
    <name type="common">Inshore hagfish</name>
    <dbReference type="NCBI Taxonomy" id="7764"/>
    <lineage>
        <taxon>Eukaryota</taxon>
        <taxon>Metazoa</taxon>
        <taxon>Chordata</taxon>
        <taxon>Craniata</taxon>
        <taxon>Vertebrata</taxon>
        <taxon>Cyclostomata</taxon>
        <taxon>Myxini</taxon>
        <taxon>Myxiniformes</taxon>
        <taxon>Myxinidae</taxon>
        <taxon>Eptatretinae</taxon>
        <taxon>Eptatretus</taxon>
    </lineage>
</organism>
<dbReference type="Pfam" id="PF00071">
    <property type="entry name" value="Ras"/>
    <property type="match status" value="1"/>
</dbReference>
<dbReference type="PROSITE" id="PS51419">
    <property type="entry name" value="RAB"/>
    <property type="match status" value="1"/>
</dbReference>
<evidence type="ECO:0000256" key="2">
    <source>
        <dbReference type="ARBA" id="ARBA00011984"/>
    </source>
</evidence>
<dbReference type="SUPFAM" id="SSF52540">
    <property type="entry name" value="P-loop containing nucleoside triphosphate hydrolases"/>
    <property type="match status" value="1"/>
</dbReference>
<dbReference type="Ensembl" id="ENSEBUT00000007007.1">
    <property type="protein sequence ID" value="ENSEBUP00000006550.1"/>
    <property type="gene ID" value="ENSEBUG00000004331.1"/>
</dbReference>
<dbReference type="InterPro" id="IPR027417">
    <property type="entry name" value="P-loop_NTPase"/>
</dbReference>
<dbReference type="PANTHER" id="PTHR45704">
    <property type="entry name" value="RAS-LIKE FAMILY MEMBER 11"/>
    <property type="match status" value="1"/>
</dbReference>
<dbReference type="InterPro" id="IPR051065">
    <property type="entry name" value="Ras-related_GTPase"/>
</dbReference>
<protein>
    <recommendedName>
        <fullName evidence="2">small monomeric GTPase</fullName>
        <ecNumber evidence="2">3.6.5.2</ecNumber>
    </recommendedName>
</protein>
<accession>A0A8C4NIS9</accession>
<name>A0A8C4NIS9_EPTBU</name>
<evidence type="ECO:0000256" key="5">
    <source>
        <dbReference type="ARBA" id="ARBA00048098"/>
    </source>
</evidence>
<dbReference type="EC" id="3.6.5.2" evidence="2"/>
<dbReference type="PROSITE" id="PS51420">
    <property type="entry name" value="RHO"/>
    <property type="match status" value="1"/>
</dbReference>
<dbReference type="Gene3D" id="3.40.50.300">
    <property type="entry name" value="P-loop containing nucleotide triphosphate hydrolases"/>
    <property type="match status" value="1"/>
</dbReference>
<dbReference type="GeneTree" id="ENSGT00940000159750"/>
<evidence type="ECO:0000256" key="4">
    <source>
        <dbReference type="ARBA" id="ARBA00022801"/>
    </source>
</evidence>
<dbReference type="PRINTS" id="PR00449">
    <property type="entry name" value="RASTRNSFRMNG"/>
</dbReference>
<reference evidence="6" key="2">
    <citation type="submission" date="2025-09" db="UniProtKB">
        <authorList>
            <consortium name="Ensembl"/>
        </authorList>
    </citation>
    <scope>IDENTIFICATION</scope>
</reference>
<evidence type="ECO:0000313" key="6">
    <source>
        <dbReference type="Ensembl" id="ENSEBUP00000006550.1"/>
    </source>
</evidence>
<dbReference type="GO" id="GO:0003925">
    <property type="term" value="F:G protein activity"/>
    <property type="evidence" value="ECO:0007669"/>
    <property type="project" value="UniProtKB-EC"/>
</dbReference>
<dbReference type="NCBIfam" id="TIGR00231">
    <property type="entry name" value="small_GTP"/>
    <property type="match status" value="1"/>
</dbReference>
<evidence type="ECO:0000256" key="3">
    <source>
        <dbReference type="ARBA" id="ARBA00022741"/>
    </source>
</evidence>
<dbReference type="AlphaFoldDB" id="A0A8C4NIS9"/>
<keyword evidence="3" id="KW-0547">Nucleotide-binding</keyword>
<reference evidence="6" key="1">
    <citation type="submission" date="2025-08" db="UniProtKB">
        <authorList>
            <consortium name="Ensembl"/>
        </authorList>
    </citation>
    <scope>IDENTIFICATION</scope>
</reference>
<dbReference type="InterPro" id="IPR001806">
    <property type="entry name" value="Small_GTPase"/>
</dbReference>
<dbReference type="SMART" id="SM00173">
    <property type="entry name" value="RAS"/>
    <property type="match status" value="1"/>
</dbReference>
<keyword evidence="4" id="KW-0378">Hydrolase</keyword>
<dbReference type="PROSITE" id="PS51421">
    <property type="entry name" value="RAS"/>
    <property type="match status" value="1"/>
</dbReference>
<dbReference type="InterPro" id="IPR005225">
    <property type="entry name" value="Small_GTP-bd"/>
</dbReference>
<dbReference type="Proteomes" id="UP000694388">
    <property type="component" value="Unplaced"/>
</dbReference>
<proteinExistence type="inferred from homology"/>
<dbReference type="SMART" id="SM00175">
    <property type="entry name" value="RAB"/>
    <property type="match status" value="1"/>
</dbReference>
<dbReference type="OMA" id="KELCGEY"/>
<evidence type="ECO:0000256" key="1">
    <source>
        <dbReference type="ARBA" id="ARBA00008344"/>
    </source>
</evidence>
<dbReference type="SMART" id="SM00174">
    <property type="entry name" value="RHO"/>
    <property type="match status" value="1"/>
</dbReference>
<comment type="catalytic activity">
    <reaction evidence="5">
        <text>GTP + H2O = GDP + phosphate + H(+)</text>
        <dbReference type="Rhea" id="RHEA:19669"/>
        <dbReference type="ChEBI" id="CHEBI:15377"/>
        <dbReference type="ChEBI" id="CHEBI:15378"/>
        <dbReference type="ChEBI" id="CHEBI:37565"/>
        <dbReference type="ChEBI" id="CHEBI:43474"/>
        <dbReference type="ChEBI" id="CHEBI:58189"/>
        <dbReference type="EC" id="3.6.5.2"/>
    </reaction>
</comment>
<comment type="similarity">
    <text evidence="1">Belongs to the small GTPase superfamily. Ras family.</text>
</comment>
<keyword evidence="7" id="KW-1185">Reference proteome</keyword>